<sequence>MVEFVTEAVNFSIWDYVVFGVILGISAGIGLYHACTGGKQATKEEFLLAGKSMSSLPIALSVLASFFSASTLLGTPAEVYQQGVTYWLSVFGAVLAPLLGAFLFGPFFHRMKLISVFEYLEKRFKSKAVRLLGGILFIFKSVLGMGIVLFGPSVALNAVTGFPVWATIVLVGLVCTFYTALGGMKAVIWTDVFQTVIMLSGMLAIIIQGCIEVGGFEKVWKIASDGGRINFFNFDPDPTVRHTFWTLIVGNFFGWLPPYTVDQQMIQRFSSATSLKQATMQVDILYVTGALLLNIPGMFIIITLCCLTGLIMYAYYAECDPILQGVIDDPNQLLPRFCMDILSHAPGVPGLFVSCLFSGALSSVSSMLNSLAAVTWQDFCLLNKRAQGLSERSATLINKAMSAGYAAIGIGMAFVFSNIGGTVLQMSLAFNGAVGAPLVGIFILGAFFPCVNWQGAFSGGVAGFVLSMWISIGAYVTSPEVTIPMNFSTAACPVMNTSNEFYSTTEIALTFTTEETDGIDKLYTLSYLWYTAVGILATLFVGLIVSFITGEYFKTSVVLLNGPRTQYLETRFIVFEFIAHKLSICPLFSSVPI</sequence>
<feature type="transmembrane region" description="Helical" evidence="12">
    <location>
        <begin position="188"/>
        <end position="207"/>
    </location>
</feature>
<evidence type="ECO:0000256" key="11">
    <source>
        <dbReference type="RuleBase" id="RU362091"/>
    </source>
</evidence>
<feature type="transmembrane region" description="Helical" evidence="12">
    <location>
        <begin position="56"/>
        <end position="74"/>
    </location>
</feature>
<reference evidence="13 15" key="2">
    <citation type="journal article" date="2013" name="Nature">
        <title>Insights into bilaterian evolution from three spiralian genomes.</title>
        <authorList>
            <person name="Simakov O."/>
            <person name="Marletaz F."/>
            <person name="Cho S.J."/>
            <person name="Edsinger-Gonzales E."/>
            <person name="Havlak P."/>
            <person name="Hellsten U."/>
            <person name="Kuo D.H."/>
            <person name="Larsson T."/>
            <person name="Lv J."/>
            <person name="Arendt D."/>
            <person name="Savage R."/>
            <person name="Osoegawa K."/>
            <person name="de Jong P."/>
            <person name="Grimwood J."/>
            <person name="Chapman J.A."/>
            <person name="Shapiro H."/>
            <person name="Aerts A."/>
            <person name="Otillar R.P."/>
            <person name="Terry A.Y."/>
            <person name="Boore J.L."/>
            <person name="Grigoriev I.V."/>
            <person name="Lindberg D.R."/>
            <person name="Seaver E.C."/>
            <person name="Weisblat D.A."/>
            <person name="Putnam N.H."/>
            <person name="Rokhsar D.S."/>
        </authorList>
    </citation>
    <scope>NUCLEOTIDE SEQUENCE</scope>
    <source>
        <strain evidence="13 15">I ESC-2004</strain>
    </source>
</reference>
<dbReference type="PANTHER" id="PTHR42985:SF2">
    <property type="entry name" value="SODIUM-DEPENDENT MULTIVITAMIN TRANSPORTER"/>
    <property type="match status" value="1"/>
</dbReference>
<dbReference type="OrthoDB" id="10043921at2759"/>
<evidence type="ECO:0000313" key="14">
    <source>
        <dbReference type="EnsemblMetazoa" id="CapteP91387"/>
    </source>
</evidence>
<proteinExistence type="inferred from homology"/>
<feature type="transmembrane region" description="Helical" evidence="12">
    <location>
        <begin position="13"/>
        <end position="35"/>
    </location>
</feature>
<evidence type="ECO:0000256" key="9">
    <source>
        <dbReference type="ARBA" id="ARBA00023136"/>
    </source>
</evidence>
<keyword evidence="10" id="KW-0739">Sodium transport</keyword>
<evidence type="ECO:0000256" key="5">
    <source>
        <dbReference type="ARBA" id="ARBA00022692"/>
    </source>
</evidence>
<feature type="transmembrane region" description="Helical" evidence="12">
    <location>
        <begin position="86"/>
        <end position="108"/>
    </location>
</feature>
<evidence type="ECO:0000256" key="3">
    <source>
        <dbReference type="ARBA" id="ARBA00022448"/>
    </source>
</evidence>
<feature type="transmembrane region" description="Helical" evidence="12">
    <location>
        <begin position="282"/>
        <end position="315"/>
    </location>
</feature>
<evidence type="ECO:0000256" key="10">
    <source>
        <dbReference type="ARBA" id="ARBA00023201"/>
    </source>
</evidence>
<dbReference type="Gene3D" id="1.20.1730.10">
    <property type="entry name" value="Sodium/glucose cotransporter"/>
    <property type="match status" value="1"/>
</dbReference>
<feature type="transmembrane region" description="Helical" evidence="12">
    <location>
        <begin position="455"/>
        <end position="476"/>
    </location>
</feature>
<name>R7T6Q9_CAPTE</name>
<feature type="transmembrane region" description="Helical" evidence="12">
    <location>
        <begin position="396"/>
        <end position="416"/>
    </location>
</feature>
<dbReference type="Proteomes" id="UP000014760">
    <property type="component" value="Unassembled WGS sequence"/>
</dbReference>
<reference evidence="14" key="3">
    <citation type="submission" date="2015-06" db="UniProtKB">
        <authorList>
            <consortium name="EnsemblMetazoa"/>
        </authorList>
    </citation>
    <scope>IDENTIFICATION</scope>
</reference>
<dbReference type="Pfam" id="PF00474">
    <property type="entry name" value="SSF"/>
    <property type="match status" value="1"/>
</dbReference>
<comment type="similarity">
    <text evidence="2 11">Belongs to the sodium:solute symporter (SSF) (TC 2.A.21) family.</text>
</comment>
<dbReference type="PANTHER" id="PTHR42985">
    <property type="entry name" value="SODIUM-COUPLED MONOCARBOXYLATE TRANSPORTER"/>
    <property type="match status" value="1"/>
</dbReference>
<dbReference type="GO" id="GO:0015293">
    <property type="term" value="F:symporter activity"/>
    <property type="evidence" value="ECO:0007669"/>
    <property type="project" value="TreeGrafter"/>
</dbReference>
<feature type="transmembrane region" description="Helical" evidence="12">
    <location>
        <begin position="162"/>
        <end position="181"/>
    </location>
</feature>
<keyword evidence="5 12" id="KW-0812">Transmembrane</keyword>
<keyword evidence="3" id="KW-0813">Transport</keyword>
<dbReference type="OMA" id="NVPGMFI"/>
<evidence type="ECO:0000256" key="6">
    <source>
        <dbReference type="ARBA" id="ARBA00022989"/>
    </source>
</evidence>
<reference evidence="15" key="1">
    <citation type="submission" date="2012-12" db="EMBL/GenBank/DDBJ databases">
        <authorList>
            <person name="Hellsten U."/>
            <person name="Grimwood J."/>
            <person name="Chapman J.A."/>
            <person name="Shapiro H."/>
            <person name="Aerts A."/>
            <person name="Otillar R.P."/>
            <person name="Terry A.Y."/>
            <person name="Boore J.L."/>
            <person name="Simakov O."/>
            <person name="Marletaz F."/>
            <person name="Cho S.-J."/>
            <person name="Edsinger-Gonzales E."/>
            <person name="Havlak P."/>
            <person name="Kuo D.-H."/>
            <person name="Larsson T."/>
            <person name="Lv J."/>
            <person name="Arendt D."/>
            <person name="Savage R."/>
            <person name="Osoegawa K."/>
            <person name="de Jong P."/>
            <person name="Lindberg D.R."/>
            <person name="Seaver E.C."/>
            <person name="Weisblat D.A."/>
            <person name="Putnam N.H."/>
            <person name="Grigoriev I.V."/>
            <person name="Rokhsar D.S."/>
        </authorList>
    </citation>
    <scope>NUCLEOTIDE SEQUENCE</scope>
    <source>
        <strain evidence="15">I ESC-2004</strain>
    </source>
</reference>
<evidence type="ECO:0008006" key="16">
    <source>
        <dbReference type="Google" id="ProtNLM"/>
    </source>
</evidence>
<evidence type="ECO:0000256" key="4">
    <source>
        <dbReference type="ARBA" id="ARBA00022475"/>
    </source>
</evidence>
<keyword evidence="15" id="KW-1185">Reference proteome</keyword>
<dbReference type="GO" id="GO:0006814">
    <property type="term" value="P:sodium ion transport"/>
    <property type="evidence" value="ECO:0007669"/>
    <property type="project" value="UniProtKB-KW"/>
</dbReference>
<feature type="transmembrane region" description="Helical" evidence="12">
    <location>
        <begin position="428"/>
        <end position="448"/>
    </location>
</feature>
<evidence type="ECO:0000256" key="2">
    <source>
        <dbReference type="ARBA" id="ARBA00006434"/>
    </source>
</evidence>
<dbReference type="InterPro" id="IPR051163">
    <property type="entry name" value="Sodium:Solute_Symporter_SSF"/>
</dbReference>
<keyword evidence="9 12" id="KW-0472">Membrane</keyword>
<evidence type="ECO:0000256" key="8">
    <source>
        <dbReference type="ARBA" id="ARBA00023065"/>
    </source>
</evidence>
<feature type="transmembrane region" description="Helical" evidence="12">
    <location>
        <begin position="129"/>
        <end position="150"/>
    </location>
</feature>
<protein>
    <recommendedName>
        <fullName evidence="16">Sodium-coupled monocarboxylate transporter 1</fullName>
    </recommendedName>
</protein>
<organism evidence="13">
    <name type="scientific">Capitella teleta</name>
    <name type="common">Polychaete worm</name>
    <dbReference type="NCBI Taxonomy" id="283909"/>
    <lineage>
        <taxon>Eukaryota</taxon>
        <taxon>Metazoa</taxon>
        <taxon>Spiralia</taxon>
        <taxon>Lophotrochozoa</taxon>
        <taxon>Annelida</taxon>
        <taxon>Polychaeta</taxon>
        <taxon>Sedentaria</taxon>
        <taxon>Scolecida</taxon>
        <taxon>Capitellidae</taxon>
        <taxon>Capitella</taxon>
    </lineage>
</organism>
<keyword evidence="6 12" id="KW-1133">Transmembrane helix</keyword>
<dbReference type="AlphaFoldDB" id="R7T6Q9"/>
<gene>
    <name evidence="13" type="ORF">CAPTEDRAFT_91387</name>
</gene>
<dbReference type="GO" id="GO:0005886">
    <property type="term" value="C:plasma membrane"/>
    <property type="evidence" value="ECO:0007669"/>
    <property type="project" value="UniProtKB-SubCell"/>
</dbReference>
<feature type="transmembrane region" description="Helical" evidence="12">
    <location>
        <begin position="242"/>
        <end position="261"/>
    </location>
</feature>
<evidence type="ECO:0000256" key="7">
    <source>
        <dbReference type="ARBA" id="ARBA00023053"/>
    </source>
</evidence>
<dbReference type="HOGENOM" id="CLU_018808_11_1_1"/>
<dbReference type="PROSITE" id="PS50283">
    <property type="entry name" value="NA_SOLUT_SYMP_3"/>
    <property type="match status" value="1"/>
</dbReference>
<dbReference type="NCBIfam" id="TIGR00813">
    <property type="entry name" value="sss"/>
    <property type="match status" value="1"/>
</dbReference>
<comment type="subcellular location">
    <subcellularLocation>
        <location evidence="1">Cell membrane</location>
        <topology evidence="1">Multi-pass membrane protein</topology>
    </subcellularLocation>
</comment>
<dbReference type="InterPro" id="IPR001734">
    <property type="entry name" value="Na/solute_symporter"/>
</dbReference>
<accession>R7T6Q9</accession>
<dbReference type="InterPro" id="IPR038377">
    <property type="entry name" value="Na/Glc_symporter_sf"/>
</dbReference>
<keyword evidence="7" id="KW-0915">Sodium</keyword>
<feature type="transmembrane region" description="Helical" evidence="12">
    <location>
        <begin position="351"/>
        <end position="376"/>
    </location>
</feature>
<dbReference type="EnsemblMetazoa" id="CapteT91387">
    <property type="protein sequence ID" value="CapteP91387"/>
    <property type="gene ID" value="CapteG91387"/>
</dbReference>
<dbReference type="CDD" id="cd11492">
    <property type="entry name" value="SLC5sbd_NIS-SMVT"/>
    <property type="match status" value="1"/>
</dbReference>
<evidence type="ECO:0000256" key="1">
    <source>
        <dbReference type="ARBA" id="ARBA00004651"/>
    </source>
</evidence>
<feature type="transmembrane region" description="Helical" evidence="12">
    <location>
        <begin position="527"/>
        <end position="548"/>
    </location>
</feature>
<keyword evidence="4" id="KW-1003">Cell membrane</keyword>
<evidence type="ECO:0000313" key="13">
    <source>
        <dbReference type="EMBL" id="ELT89215.1"/>
    </source>
</evidence>
<evidence type="ECO:0000313" key="15">
    <source>
        <dbReference type="Proteomes" id="UP000014760"/>
    </source>
</evidence>
<dbReference type="EMBL" id="KB311465">
    <property type="protein sequence ID" value="ELT89215.1"/>
    <property type="molecule type" value="Genomic_DNA"/>
</dbReference>
<dbReference type="EMBL" id="AMQN01014961">
    <property type="status" value="NOT_ANNOTATED_CDS"/>
    <property type="molecule type" value="Genomic_DNA"/>
</dbReference>
<evidence type="ECO:0000256" key="12">
    <source>
        <dbReference type="SAM" id="Phobius"/>
    </source>
</evidence>
<keyword evidence="8" id="KW-0406">Ion transport</keyword>